<dbReference type="PROSITE" id="PS50043">
    <property type="entry name" value="HTH_LUXR_2"/>
    <property type="match status" value="1"/>
</dbReference>
<comment type="caution">
    <text evidence="2">The sequence shown here is derived from an EMBL/GenBank/DDBJ whole genome shotgun (WGS) entry which is preliminary data.</text>
</comment>
<dbReference type="Pfam" id="PF00196">
    <property type="entry name" value="GerE"/>
    <property type="match status" value="1"/>
</dbReference>
<dbReference type="Proteomes" id="UP001589718">
    <property type="component" value="Unassembled WGS sequence"/>
</dbReference>
<dbReference type="SUPFAM" id="SSF46785">
    <property type="entry name" value="Winged helix' DNA-binding domain"/>
    <property type="match status" value="1"/>
</dbReference>
<reference evidence="2 3" key="1">
    <citation type="submission" date="2024-09" db="EMBL/GenBank/DDBJ databases">
        <authorList>
            <person name="Sun Q."/>
            <person name="Mori K."/>
        </authorList>
    </citation>
    <scope>NUCLEOTIDE SEQUENCE [LARGE SCALE GENOMIC DNA]</scope>
    <source>
        <strain evidence="2 3">JCM 4362</strain>
    </source>
</reference>
<dbReference type="EMBL" id="JBHMCR010000019">
    <property type="protein sequence ID" value="MFB9524124.1"/>
    <property type="molecule type" value="Genomic_DNA"/>
</dbReference>
<accession>A0ABV5PLX0</accession>
<name>A0ABV5PLX0_STRCM</name>
<dbReference type="InterPro" id="IPR051797">
    <property type="entry name" value="TrmB-like"/>
</dbReference>
<keyword evidence="3" id="KW-1185">Reference proteome</keyword>
<gene>
    <name evidence="2" type="ORF">ACFFTU_29700</name>
</gene>
<feature type="domain" description="HTH luxR-type" evidence="1">
    <location>
        <begin position="275"/>
        <end position="334"/>
    </location>
</feature>
<dbReference type="RefSeq" id="WP_345218183.1">
    <property type="nucleotide sequence ID" value="NZ_BAAAXE010000001.1"/>
</dbReference>
<organism evidence="2 3">
    <name type="scientific">Streptomyces cremeus</name>
    <dbReference type="NCBI Taxonomy" id="66881"/>
    <lineage>
        <taxon>Bacteria</taxon>
        <taxon>Bacillati</taxon>
        <taxon>Actinomycetota</taxon>
        <taxon>Actinomycetes</taxon>
        <taxon>Kitasatosporales</taxon>
        <taxon>Streptomycetaceae</taxon>
        <taxon>Streptomyces</taxon>
    </lineage>
</organism>
<dbReference type="InterPro" id="IPR036390">
    <property type="entry name" value="WH_DNA-bd_sf"/>
</dbReference>
<protein>
    <submittedName>
        <fullName evidence="2">LuxR C-terminal-related transcriptional regulator</fullName>
    </submittedName>
</protein>
<evidence type="ECO:0000313" key="2">
    <source>
        <dbReference type="EMBL" id="MFB9524124.1"/>
    </source>
</evidence>
<proteinExistence type="predicted"/>
<dbReference type="SUPFAM" id="SSF46894">
    <property type="entry name" value="C-terminal effector domain of the bipartite response regulators"/>
    <property type="match status" value="1"/>
</dbReference>
<dbReference type="InterPro" id="IPR000792">
    <property type="entry name" value="Tscrpt_reg_LuxR_C"/>
</dbReference>
<dbReference type="SMART" id="SM00421">
    <property type="entry name" value="HTH_LUXR"/>
    <property type="match status" value="1"/>
</dbReference>
<dbReference type="PANTHER" id="PTHR34293">
    <property type="entry name" value="HTH-TYPE TRANSCRIPTIONAL REGULATOR TRMBL2"/>
    <property type="match status" value="1"/>
</dbReference>
<dbReference type="InterPro" id="IPR016032">
    <property type="entry name" value="Sig_transdc_resp-reg_C-effctor"/>
</dbReference>
<dbReference type="InterPro" id="IPR036388">
    <property type="entry name" value="WH-like_DNA-bd_sf"/>
</dbReference>
<dbReference type="Gene3D" id="1.10.10.10">
    <property type="entry name" value="Winged helix-like DNA-binding domain superfamily/Winged helix DNA-binding domain"/>
    <property type="match status" value="2"/>
</dbReference>
<evidence type="ECO:0000259" key="1">
    <source>
        <dbReference type="PROSITE" id="PS50043"/>
    </source>
</evidence>
<sequence length="339" mass="36988">MDLKGRNGGEFCRDGDPSETELALYDWVLEHQEVDTERAAAHLGLDPNAVRDALDRLRRSGLVQRTAGDPARELAVGPEVATGAHIALLEQDIREKQRQIAGIQAAAARFAPAYQRHAACGARGVEVISTLDEVRALLNRLSLQCRDEVLSCQPGGGARDHEPMEDALARDRPLLERGVRLRTLYHHTARFHGPSQVYVAAASALGGQYRTSHELFGRIIIFDRETAFLPTTDGAWGAVVIREPNTVAFLCGLFEQKWETATPYANAGDEGFAKVAGELDRTILHLLSAGLKDESVARRLGMALRTTRRHIADIMDQLGAESRFQAGVAAARSGLLDDA</sequence>
<evidence type="ECO:0000313" key="3">
    <source>
        <dbReference type="Proteomes" id="UP001589718"/>
    </source>
</evidence>
<dbReference type="PANTHER" id="PTHR34293:SF1">
    <property type="entry name" value="HTH-TYPE TRANSCRIPTIONAL REGULATOR TRMBL2"/>
    <property type="match status" value="1"/>
</dbReference>